<dbReference type="GeneID" id="25393782"/>
<dbReference type="InterPro" id="IPR036390">
    <property type="entry name" value="WH_DNA-bd_sf"/>
</dbReference>
<proteinExistence type="predicted"/>
<dbReference type="GO" id="GO:0008168">
    <property type="term" value="F:methyltransferase activity"/>
    <property type="evidence" value="ECO:0007669"/>
    <property type="project" value="InterPro"/>
</dbReference>
<dbReference type="eggNOG" id="arCOG02944">
    <property type="taxonomic scope" value="Archaea"/>
</dbReference>
<dbReference type="Gene3D" id="1.10.10.10">
    <property type="entry name" value="Winged helix-like DNA-binding domain superfamily/Winged helix DNA-binding domain"/>
    <property type="match status" value="1"/>
</dbReference>
<dbReference type="HOGENOM" id="CLU_965129_0_0_2"/>
<reference evidence="1 2" key="1">
    <citation type="submission" date="2007-10" db="EMBL/GenBank/DDBJ databases">
        <title>Complete sequence of Caldivirga maquilingensis IC-167.</title>
        <authorList>
            <consortium name="US DOE Joint Genome Institute"/>
            <person name="Copeland A."/>
            <person name="Lucas S."/>
            <person name="Lapidus A."/>
            <person name="Barry K."/>
            <person name="Glavina del Rio T."/>
            <person name="Dalin E."/>
            <person name="Tice H."/>
            <person name="Pitluck S."/>
            <person name="Saunders E."/>
            <person name="Brettin T."/>
            <person name="Bruce D."/>
            <person name="Detter J.C."/>
            <person name="Han C."/>
            <person name="Schmutz J."/>
            <person name="Larimer F."/>
            <person name="Land M."/>
            <person name="Hauser L."/>
            <person name="Kyrpides N."/>
            <person name="Ivanova N."/>
            <person name="Biddle J.F."/>
            <person name="Zhang Z."/>
            <person name="Fitz-Gibbon S.T."/>
            <person name="Lowe T.M."/>
            <person name="Saltikov C."/>
            <person name="House C.H."/>
            <person name="Richardson P."/>
        </authorList>
    </citation>
    <scope>NUCLEOTIDE SEQUENCE [LARGE SCALE GENOMIC DNA]</scope>
    <source>
        <strain evidence="2">ATCC 700844 / DSM 13496 / JCM 10307 / IC-167</strain>
    </source>
</reference>
<keyword evidence="2" id="KW-1185">Reference proteome</keyword>
<sequence>MTSEGRRIDLPHKFMELSPSARIITSYLQFENMINGKEYVTFNDIVENTGLSQRAVRGALSELKAKGIIEVILDVSRGRRYLYKLIPSNITIVEEQVESGLYLVDVGVGLPSMMSFRVYRAIRASAIVYYTSHVPQSFLEYTKCTCASLPLEGTKPEQLVLLIGKVVSSGGSIAIVYDQLLDWELLEQYIKLIKESGIGPIKPLSSVSPLTLGIQLLMSGSNETLAFKRGNISIRLIRVNPNDEVKNVNKSLLLKVFEIRRINELIEIRQLSNLDNLSSDYERVMVIYEVVPKYPVG</sequence>
<dbReference type="EMBL" id="CP000852">
    <property type="protein sequence ID" value="ABW01630.1"/>
    <property type="molecule type" value="Genomic_DNA"/>
</dbReference>
<protein>
    <submittedName>
        <fullName evidence="1">Uncharacterized protein</fullName>
    </submittedName>
</protein>
<dbReference type="AlphaFoldDB" id="A8MCX4"/>
<name>A8MCX4_CALMQ</name>
<dbReference type="SUPFAM" id="SSF53790">
    <property type="entry name" value="Tetrapyrrole methylase"/>
    <property type="match status" value="1"/>
</dbReference>
<evidence type="ECO:0000313" key="1">
    <source>
        <dbReference type="EMBL" id="ABW01630.1"/>
    </source>
</evidence>
<dbReference type="RefSeq" id="WP_012185849.1">
    <property type="nucleotide sequence ID" value="NC_009954.1"/>
</dbReference>
<dbReference type="SUPFAM" id="SSF46785">
    <property type="entry name" value="Winged helix' DNA-binding domain"/>
    <property type="match status" value="1"/>
</dbReference>
<organism evidence="1 2">
    <name type="scientific">Caldivirga maquilingensis (strain ATCC 700844 / DSM 13496 / JCM 10307 / IC-167)</name>
    <dbReference type="NCBI Taxonomy" id="397948"/>
    <lineage>
        <taxon>Archaea</taxon>
        <taxon>Thermoproteota</taxon>
        <taxon>Thermoprotei</taxon>
        <taxon>Thermoproteales</taxon>
        <taxon>Thermoproteaceae</taxon>
        <taxon>Caldivirga</taxon>
    </lineage>
</organism>
<evidence type="ECO:0000313" key="2">
    <source>
        <dbReference type="Proteomes" id="UP000001137"/>
    </source>
</evidence>
<dbReference type="Proteomes" id="UP000001137">
    <property type="component" value="Chromosome"/>
</dbReference>
<accession>A8MCX4</accession>
<dbReference type="OrthoDB" id="27367at2157"/>
<dbReference type="InterPro" id="IPR036388">
    <property type="entry name" value="WH-like_DNA-bd_sf"/>
</dbReference>
<gene>
    <name evidence="1" type="ordered locus">Cmaq_0795</name>
</gene>
<dbReference type="KEGG" id="cma:Cmaq_0795"/>
<dbReference type="InterPro" id="IPR035996">
    <property type="entry name" value="4pyrrol_Methylase_sf"/>
</dbReference>